<comment type="caution">
    <text evidence="2">The sequence shown here is derived from an EMBL/GenBank/DDBJ whole genome shotgun (WGS) entry which is preliminary data.</text>
</comment>
<accession>A0A931HE50</accession>
<dbReference type="PROSITE" id="PS51257">
    <property type="entry name" value="PROKAR_LIPOPROTEIN"/>
    <property type="match status" value="1"/>
</dbReference>
<dbReference type="Proteomes" id="UP000617634">
    <property type="component" value="Unassembled WGS sequence"/>
</dbReference>
<reference evidence="2" key="1">
    <citation type="submission" date="2020-11" db="EMBL/GenBank/DDBJ databases">
        <title>Novosphingobium aureum sp. nov., a marine bacterium isolated from sediment of a salt flat.</title>
        <authorList>
            <person name="Yoo Y."/>
            <person name="Kim J.-J."/>
        </authorList>
    </citation>
    <scope>NUCLEOTIDE SEQUENCE</scope>
    <source>
        <strain evidence="2">YJ-S2-02</strain>
    </source>
</reference>
<protein>
    <recommendedName>
        <fullName evidence="4">Polysaccharide lyase</fullName>
    </recommendedName>
</protein>
<feature type="chain" id="PRO_5037665145" description="Polysaccharide lyase" evidence="1">
    <location>
        <begin position="29"/>
        <end position="260"/>
    </location>
</feature>
<proteinExistence type="predicted"/>
<evidence type="ECO:0000313" key="2">
    <source>
        <dbReference type="EMBL" id="MBH0114331.1"/>
    </source>
</evidence>
<gene>
    <name evidence="2" type="ORF">I5E68_15405</name>
</gene>
<evidence type="ECO:0008006" key="4">
    <source>
        <dbReference type="Google" id="ProtNLM"/>
    </source>
</evidence>
<keyword evidence="1" id="KW-0732">Signal</keyword>
<dbReference type="EMBL" id="JADZGI010000002">
    <property type="protein sequence ID" value="MBH0114331.1"/>
    <property type="molecule type" value="Genomic_DNA"/>
</dbReference>
<dbReference type="AlphaFoldDB" id="A0A931HE50"/>
<evidence type="ECO:0000256" key="1">
    <source>
        <dbReference type="SAM" id="SignalP"/>
    </source>
</evidence>
<sequence>MTLRPGPSFLALALTMLAGCGLPGDAQAAKRCTRLIDTIPKAQRGELASAMTQRGEGLPADVNPYMNWRERGRVAQGNDGAGFGAFVPWGQVFAAEGQDDAAPATIAIRRMEAYILSRSNGRWHKVSASNTVEGALFKPNFEGNSIIQARVAPGAEYTAVEVHPKLPFHFWPKSGRVAIAGADVGGVLVSYQVRVLDPGPSATRYVFSAGGDYWKTKSGQWDNYKTNGDAGIGRFIYATSQWRTAFMTTSSEADLARCLG</sequence>
<evidence type="ECO:0000313" key="3">
    <source>
        <dbReference type="Proteomes" id="UP000617634"/>
    </source>
</evidence>
<organism evidence="2 3">
    <name type="scientific">Novosphingobium aureum</name>
    <dbReference type="NCBI Taxonomy" id="2792964"/>
    <lineage>
        <taxon>Bacteria</taxon>
        <taxon>Pseudomonadati</taxon>
        <taxon>Pseudomonadota</taxon>
        <taxon>Alphaproteobacteria</taxon>
        <taxon>Sphingomonadales</taxon>
        <taxon>Sphingomonadaceae</taxon>
        <taxon>Novosphingobium</taxon>
    </lineage>
</organism>
<keyword evidence="3" id="KW-1185">Reference proteome</keyword>
<dbReference type="RefSeq" id="WP_197165537.1">
    <property type="nucleotide sequence ID" value="NZ_JADZGI010000002.1"/>
</dbReference>
<name>A0A931HE50_9SPHN</name>
<feature type="signal peptide" evidence="1">
    <location>
        <begin position="1"/>
        <end position="28"/>
    </location>
</feature>